<dbReference type="SMR" id="A0A101ERG8"/>
<reference evidence="3 4" key="1">
    <citation type="journal article" date="2015" name="MBio">
        <title>Genome-Resolved Metagenomic Analysis Reveals Roles for Candidate Phyla and Other Microbial Community Members in Biogeochemical Transformations in Oil Reservoirs.</title>
        <authorList>
            <person name="Hu P."/>
            <person name="Tom L."/>
            <person name="Singh A."/>
            <person name="Thomas B.C."/>
            <person name="Baker B.J."/>
            <person name="Piceno Y.M."/>
            <person name="Andersen G.L."/>
            <person name="Banfield J.F."/>
        </authorList>
    </citation>
    <scope>NUCLEOTIDE SEQUENCE [LARGE SCALE GENOMIC DNA]</scope>
    <source>
        <strain evidence="3">46_26</strain>
    </source>
</reference>
<keyword evidence="1" id="KW-0479">Metal-binding</keyword>
<dbReference type="PANTHER" id="PTHR35848">
    <property type="entry name" value="OXALATE-BINDING PROTEIN"/>
    <property type="match status" value="1"/>
</dbReference>
<evidence type="ECO:0000313" key="4">
    <source>
        <dbReference type="Proteomes" id="UP000058636"/>
    </source>
</evidence>
<comment type="caution">
    <text evidence="3">The sequence shown here is derived from an EMBL/GenBank/DDBJ whole genome shotgun (WGS) entry which is preliminary data.</text>
</comment>
<evidence type="ECO:0000256" key="1">
    <source>
        <dbReference type="ARBA" id="ARBA00022723"/>
    </source>
</evidence>
<dbReference type="InterPro" id="IPR051610">
    <property type="entry name" value="GPI/OXD"/>
</dbReference>
<dbReference type="InterPro" id="IPR013096">
    <property type="entry name" value="Cupin_2"/>
</dbReference>
<dbReference type="Pfam" id="PF07883">
    <property type="entry name" value="Cupin_2"/>
    <property type="match status" value="1"/>
</dbReference>
<sequence length="121" mass="13270">MKEGTGMVVRSSEITPERISNMRGGKGEVEMAHLLSKEAMHNKARLFARMKLPPGSSVGLHKHEGEFEIYYILLGEGVFHDNGKDVPIKAGDVCFTDSGESHSIENTGNTDLEFLAVIILL</sequence>
<dbReference type="InterPro" id="IPR014710">
    <property type="entry name" value="RmlC-like_jellyroll"/>
</dbReference>
<evidence type="ECO:0000259" key="2">
    <source>
        <dbReference type="Pfam" id="PF07883"/>
    </source>
</evidence>
<dbReference type="CDD" id="cd02221">
    <property type="entry name" value="cupin_TM1287-like"/>
    <property type="match status" value="1"/>
</dbReference>
<name>A0A101ERG8_9THEM</name>
<dbReference type="EMBL" id="LGFG01000036">
    <property type="protein sequence ID" value="KUK23265.1"/>
    <property type="molecule type" value="Genomic_DNA"/>
</dbReference>
<dbReference type="SUPFAM" id="SSF51182">
    <property type="entry name" value="RmlC-like cupins"/>
    <property type="match status" value="1"/>
</dbReference>
<protein>
    <recommendedName>
        <fullName evidence="2">Cupin type-2 domain-containing protein</fullName>
    </recommendedName>
</protein>
<proteinExistence type="predicted"/>
<dbReference type="AlphaFoldDB" id="A0A101ERG8"/>
<gene>
    <name evidence="3" type="ORF">XD57_0634</name>
</gene>
<dbReference type="Gene3D" id="2.60.120.10">
    <property type="entry name" value="Jelly Rolls"/>
    <property type="match status" value="1"/>
</dbReference>
<dbReference type="InterPro" id="IPR011051">
    <property type="entry name" value="RmlC_Cupin_sf"/>
</dbReference>
<evidence type="ECO:0000313" key="3">
    <source>
        <dbReference type="EMBL" id="KUK23265.1"/>
    </source>
</evidence>
<accession>A0A101ERG8</accession>
<dbReference type="PATRIC" id="fig|93930.3.peg.1481"/>
<dbReference type="PANTHER" id="PTHR35848:SF6">
    <property type="entry name" value="CUPIN TYPE-2 DOMAIN-CONTAINING PROTEIN"/>
    <property type="match status" value="1"/>
</dbReference>
<dbReference type="Proteomes" id="UP000058636">
    <property type="component" value="Unassembled WGS sequence"/>
</dbReference>
<dbReference type="GO" id="GO:0046872">
    <property type="term" value="F:metal ion binding"/>
    <property type="evidence" value="ECO:0007669"/>
    <property type="project" value="UniProtKB-KW"/>
</dbReference>
<organism evidence="3 4">
    <name type="scientific">Thermotoga petrophila</name>
    <dbReference type="NCBI Taxonomy" id="93929"/>
    <lineage>
        <taxon>Bacteria</taxon>
        <taxon>Thermotogati</taxon>
        <taxon>Thermotogota</taxon>
        <taxon>Thermotogae</taxon>
        <taxon>Thermotogales</taxon>
        <taxon>Thermotogaceae</taxon>
        <taxon>Thermotoga</taxon>
    </lineage>
</organism>
<feature type="domain" description="Cupin type-2" evidence="2">
    <location>
        <begin position="49"/>
        <end position="117"/>
    </location>
</feature>